<protein>
    <submittedName>
        <fullName evidence="1">Uncharacterized protein</fullName>
    </submittedName>
</protein>
<sequence>MMMNNGTVAVALVKRQVMVVQAARTHTKNDKFLDVHTFSPFGERLFLETDVPDARIQPSDVLAILPSGVSLDCSQEAQGILELGPKAFSEYIALTSRQEKKRESLWKSWIAAH</sequence>
<reference evidence="1 2" key="1">
    <citation type="journal article" date="2019" name="Nat. Ecol. Evol.">
        <title>Megaphylogeny resolves global patterns of mushroom evolution.</title>
        <authorList>
            <person name="Varga T."/>
            <person name="Krizsan K."/>
            <person name="Foldi C."/>
            <person name="Dima B."/>
            <person name="Sanchez-Garcia M."/>
            <person name="Sanchez-Ramirez S."/>
            <person name="Szollosi G.J."/>
            <person name="Szarkandi J.G."/>
            <person name="Papp V."/>
            <person name="Albert L."/>
            <person name="Andreopoulos W."/>
            <person name="Angelini C."/>
            <person name="Antonin V."/>
            <person name="Barry K.W."/>
            <person name="Bougher N.L."/>
            <person name="Buchanan P."/>
            <person name="Buyck B."/>
            <person name="Bense V."/>
            <person name="Catcheside P."/>
            <person name="Chovatia M."/>
            <person name="Cooper J."/>
            <person name="Damon W."/>
            <person name="Desjardin D."/>
            <person name="Finy P."/>
            <person name="Geml J."/>
            <person name="Haridas S."/>
            <person name="Hughes K."/>
            <person name="Justo A."/>
            <person name="Karasinski D."/>
            <person name="Kautmanova I."/>
            <person name="Kiss B."/>
            <person name="Kocsube S."/>
            <person name="Kotiranta H."/>
            <person name="LaButti K.M."/>
            <person name="Lechner B.E."/>
            <person name="Liimatainen K."/>
            <person name="Lipzen A."/>
            <person name="Lukacs Z."/>
            <person name="Mihaltcheva S."/>
            <person name="Morgado L.N."/>
            <person name="Niskanen T."/>
            <person name="Noordeloos M.E."/>
            <person name="Ohm R.A."/>
            <person name="Ortiz-Santana B."/>
            <person name="Ovrebo C."/>
            <person name="Racz N."/>
            <person name="Riley R."/>
            <person name="Savchenko A."/>
            <person name="Shiryaev A."/>
            <person name="Soop K."/>
            <person name="Spirin V."/>
            <person name="Szebenyi C."/>
            <person name="Tomsovsky M."/>
            <person name="Tulloss R.E."/>
            <person name="Uehling J."/>
            <person name="Grigoriev I.V."/>
            <person name="Vagvolgyi C."/>
            <person name="Papp T."/>
            <person name="Martin F.M."/>
            <person name="Miettinen O."/>
            <person name="Hibbett D.S."/>
            <person name="Nagy L.G."/>
        </authorList>
    </citation>
    <scope>NUCLEOTIDE SEQUENCE [LARGE SCALE GENOMIC DNA]</scope>
    <source>
        <strain evidence="1 2">NL-1719</strain>
    </source>
</reference>
<accession>A0ACD3BBA3</accession>
<gene>
    <name evidence="1" type="ORF">BDN72DRAFT_886047</name>
</gene>
<organism evidence="1 2">
    <name type="scientific">Pluteus cervinus</name>
    <dbReference type="NCBI Taxonomy" id="181527"/>
    <lineage>
        <taxon>Eukaryota</taxon>
        <taxon>Fungi</taxon>
        <taxon>Dikarya</taxon>
        <taxon>Basidiomycota</taxon>
        <taxon>Agaricomycotina</taxon>
        <taxon>Agaricomycetes</taxon>
        <taxon>Agaricomycetidae</taxon>
        <taxon>Agaricales</taxon>
        <taxon>Pluteineae</taxon>
        <taxon>Pluteaceae</taxon>
        <taxon>Pluteus</taxon>
    </lineage>
</organism>
<dbReference type="Proteomes" id="UP000308600">
    <property type="component" value="Unassembled WGS sequence"/>
</dbReference>
<evidence type="ECO:0000313" key="1">
    <source>
        <dbReference type="EMBL" id="TFK74924.1"/>
    </source>
</evidence>
<evidence type="ECO:0000313" key="2">
    <source>
        <dbReference type="Proteomes" id="UP000308600"/>
    </source>
</evidence>
<proteinExistence type="predicted"/>
<keyword evidence="2" id="KW-1185">Reference proteome</keyword>
<dbReference type="EMBL" id="ML208265">
    <property type="protein sequence ID" value="TFK74924.1"/>
    <property type="molecule type" value="Genomic_DNA"/>
</dbReference>
<name>A0ACD3BBA3_9AGAR</name>